<dbReference type="PANTHER" id="PTHR46730:SF1">
    <property type="entry name" value="PLAT DOMAIN-CONTAINING PROTEIN"/>
    <property type="match status" value="1"/>
</dbReference>
<evidence type="ECO:0000256" key="3">
    <source>
        <dbReference type="ARBA" id="ARBA00022737"/>
    </source>
</evidence>
<dbReference type="Proteomes" id="UP000694941">
    <property type="component" value="Unplaced"/>
</dbReference>
<feature type="non-terminal residue" evidence="8">
    <location>
        <position position="1"/>
    </location>
</feature>
<comment type="subcellular location">
    <subcellularLocation>
        <location evidence="1">Membrane</location>
    </subcellularLocation>
</comment>
<dbReference type="InterPro" id="IPR002859">
    <property type="entry name" value="PKD/REJ-like"/>
</dbReference>
<evidence type="ECO:0000259" key="6">
    <source>
        <dbReference type="Pfam" id="PF02010"/>
    </source>
</evidence>
<reference evidence="8" key="1">
    <citation type="submission" date="2025-08" db="UniProtKB">
        <authorList>
            <consortium name="RefSeq"/>
        </authorList>
    </citation>
    <scope>IDENTIFICATION</scope>
    <source>
        <tissue evidence="8">Muscle</tissue>
    </source>
</reference>
<dbReference type="RefSeq" id="XP_013792043.1">
    <property type="nucleotide sequence ID" value="XM_013936589.1"/>
</dbReference>
<keyword evidence="5" id="KW-0472">Membrane</keyword>
<protein>
    <submittedName>
        <fullName evidence="8">Polycystic kidney disease 1 like 1-like</fullName>
    </submittedName>
</protein>
<evidence type="ECO:0000256" key="5">
    <source>
        <dbReference type="ARBA" id="ARBA00023136"/>
    </source>
</evidence>
<keyword evidence="4" id="KW-1133">Transmembrane helix</keyword>
<organism evidence="7 8">
    <name type="scientific">Limulus polyphemus</name>
    <name type="common">Atlantic horseshoe crab</name>
    <dbReference type="NCBI Taxonomy" id="6850"/>
    <lineage>
        <taxon>Eukaryota</taxon>
        <taxon>Metazoa</taxon>
        <taxon>Ecdysozoa</taxon>
        <taxon>Arthropoda</taxon>
        <taxon>Chelicerata</taxon>
        <taxon>Merostomata</taxon>
        <taxon>Xiphosura</taxon>
        <taxon>Limulidae</taxon>
        <taxon>Limulus</taxon>
    </lineage>
</organism>
<keyword evidence="3" id="KW-0677">Repeat</keyword>
<sequence>KKIIDLDPAVFYNLHSLQKEISQQSTAGDPKDITFSSDNLAESAAYVVLVTATNRFGGESFFPSVHEVRRTTTPLALSLQGPTLVHPLCDVTFNVIVDVCGNVNASTTKLQFTWSISPAAVDVTGFIGSGAIIPKGLLQSGITYNISVTVSTISNESQWNVASQVFSVKRANLEAIISTSNLVVGDQTPFKLDGTLSYDPSDSTSQLQMLWSCKEESSLDTSCFGEDVLTSDQVLTVPPGALQPNTYSITLEVSKDSKKDDSQTTLIVRQGELPVIYIKKKKAGRVNPTEKIIVDAYVTSRGNVTLRWEVVIEKGEFNGRNQHVAIDILIYSCKPFIESQTISEFATVGLEGVTPSVKPKDFMSSLVDRPFPLMLPAANTQWPGLLGDAFYKFRLMAEPMDGGEAGYADIIIETNNPPIGPPLEVKL</sequence>
<dbReference type="GeneID" id="106475915"/>
<keyword evidence="7" id="KW-1185">Reference proteome</keyword>
<dbReference type="Pfam" id="PF02010">
    <property type="entry name" value="REJ"/>
    <property type="match status" value="1"/>
</dbReference>
<evidence type="ECO:0000313" key="7">
    <source>
        <dbReference type="Proteomes" id="UP000694941"/>
    </source>
</evidence>
<proteinExistence type="predicted"/>
<name>A0ABM1C0D7_LIMPO</name>
<feature type="domain" description="PKD/REJ-like" evidence="6">
    <location>
        <begin position="128"/>
        <end position="422"/>
    </location>
</feature>
<evidence type="ECO:0000256" key="2">
    <source>
        <dbReference type="ARBA" id="ARBA00022692"/>
    </source>
</evidence>
<dbReference type="PANTHER" id="PTHR46730">
    <property type="entry name" value="POLYCYSTIN-1"/>
    <property type="match status" value="1"/>
</dbReference>
<evidence type="ECO:0000256" key="4">
    <source>
        <dbReference type="ARBA" id="ARBA00022989"/>
    </source>
</evidence>
<accession>A0ABM1C0D7</accession>
<evidence type="ECO:0000256" key="1">
    <source>
        <dbReference type="ARBA" id="ARBA00004370"/>
    </source>
</evidence>
<evidence type="ECO:0000313" key="8">
    <source>
        <dbReference type="RefSeq" id="XP_013792043.1"/>
    </source>
</evidence>
<gene>
    <name evidence="8" type="primary">LOC106475915</name>
</gene>
<keyword evidence="2" id="KW-0812">Transmembrane</keyword>